<dbReference type="GO" id="GO:0010468">
    <property type="term" value="P:regulation of gene expression"/>
    <property type="evidence" value="ECO:0007669"/>
    <property type="project" value="TreeGrafter"/>
</dbReference>
<dbReference type="GO" id="GO:0005634">
    <property type="term" value="C:nucleus"/>
    <property type="evidence" value="ECO:0007669"/>
    <property type="project" value="TreeGrafter"/>
</dbReference>
<dbReference type="SUPFAM" id="SSF48403">
    <property type="entry name" value="Ankyrin repeat"/>
    <property type="match status" value="1"/>
</dbReference>
<comment type="caution">
    <text evidence="4">The sequence shown here is derived from an EMBL/GenBank/DDBJ whole genome shotgun (WGS) entry which is preliminary data.</text>
</comment>
<keyword evidence="1" id="KW-0677">Repeat</keyword>
<dbReference type="InterPro" id="IPR002110">
    <property type="entry name" value="Ankyrin_rpt"/>
</dbReference>
<dbReference type="SMART" id="SM00248">
    <property type="entry name" value="ANK"/>
    <property type="match status" value="3"/>
</dbReference>
<dbReference type="EMBL" id="CAJPWZ010001820">
    <property type="protein sequence ID" value="CAG2224879.1"/>
    <property type="molecule type" value="Genomic_DNA"/>
</dbReference>
<dbReference type="AlphaFoldDB" id="A0A8S3T2S4"/>
<proteinExistence type="predicted"/>
<evidence type="ECO:0000256" key="3">
    <source>
        <dbReference type="PROSITE-ProRule" id="PRU00023"/>
    </source>
</evidence>
<dbReference type="Pfam" id="PF12796">
    <property type="entry name" value="Ank_2"/>
    <property type="match status" value="2"/>
</dbReference>
<evidence type="ECO:0000313" key="5">
    <source>
        <dbReference type="Proteomes" id="UP000683360"/>
    </source>
</evidence>
<dbReference type="PROSITE" id="PS50297">
    <property type="entry name" value="ANK_REP_REGION"/>
    <property type="match status" value="3"/>
</dbReference>
<dbReference type="PANTHER" id="PTHR24124">
    <property type="entry name" value="ANKYRIN REPEAT FAMILY A"/>
    <property type="match status" value="1"/>
</dbReference>
<feature type="repeat" description="ANK" evidence="3">
    <location>
        <begin position="26"/>
        <end position="58"/>
    </location>
</feature>
<evidence type="ECO:0000256" key="1">
    <source>
        <dbReference type="ARBA" id="ARBA00022737"/>
    </source>
</evidence>
<dbReference type="OrthoDB" id="20872at2759"/>
<dbReference type="PANTHER" id="PTHR24124:SF14">
    <property type="entry name" value="CHROMOSOME UNDETERMINED SCAFFOLD_25, WHOLE GENOME SHOTGUN SEQUENCE"/>
    <property type="match status" value="1"/>
</dbReference>
<evidence type="ECO:0000256" key="2">
    <source>
        <dbReference type="ARBA" id="ARBA00023043"/>
    </source>
</evidence>
<gene>
    <name evidence="4" type="ORF">MEDL_38018</name>
</gene>
<reference evidence="4" key="1">
    <citation type="submission" date="2021-03" db="EMBL/GenBank/DDBJ databases">
        <authorList>
            <person name="Bekaert M."/>
        </authorList>
    </citation>
    <scope>NUCLEOTIDE SEQUENCE</scope>
</reference>
<protein>
    <submittedName>
        <fullName evidence="4">Uncharacterized protein</fullName>
    </submittedName>
</protein>
<dbReference type="Gene3D" id="1.25.40.20">
    <property type="entry name" value="Ankyrin repeat-containing domain"/>
    <property type="match status" value="2"/>
</dbReference>
<dbReference type="PROSITE" id="PS50088">
    <property type="entry name" value="ANK_REPEAT"/>
    <property type="match status" value="3"/>
</dbReference>
<feature type="repeat" description="ANK" evidence="3">
    <location>
        <begin position="94"/>
        <end position="126"/>
    </location>
</feature>
<accession>A0A8S3T2S4</accession>
<sequence length="360" mass="40373">MCHDGNYELAKLLILQGLPVNEENYLGLTSLHLASHEGHTNIVKLLLDHGATAVVNKGNINGSRPLHFAAHEGHKEIVEILLQHGADINQGNNNQSKPIHLATHENHIDIVKLLIEKGANVNDVNKNGSTPMHLILKEVDLKLYRSYHRKNQYIEYAHYSNKTVHGCPLFCPQECRQVTNDAKDNNNPTKNNIQSGIVISCSTEISDCDKLCTPHQTIAFPNVSGVKGTTATKQKYIDDSQKGLISQFLSELQISPLKLLTPDVLETPSLIKPLAHISATYFMYSETYQEYNHMYPKKKKNTKVSDNEKNISEVLKTLRSCFKHISSFQLFQQGQMKGILATAVEKAFAIKKSHHRISKV</sequence>
<keyword evidence="2 3" id="KW-0040">ANK repeat</keyword>
<dbReference type="Proteomes" id="UP000683360">
    <property type="component" value="Unassembled WGS sequence"/>
</dbReference>
<organism evidence="4 5">
    <name type="scientific">Mytilus edulis</name>
    <name type="common">Blue mussel</name>
    <dbReference type="NCBI Taxonomy" id="6550"/>
    <lineage>
        <taxon>Eukaryota</taxon>
        <taxon>Metazoa</taxon>
        <taxon>Spiralia</taxon>
        <taxon>Lophotrochozoa</taxon>
        <taxon>Mollusca</taxon>
        <taxon>Bivalvia</taxon>
        <taxon>Autobranchia</taxon>
        <taxon>Pteriomorphia</taxon>
        <taxon>Mytilida</taxon>
        <taxon>Mytiloidea</taxon>
        <taxon>Mytilidae</taxon>
        <taxon>Mytilinae</taxon>
        <taxon>Mytilus</taxon>
    </lineage>
</organism>
<evidence type="ECO:0000313" key="4">
    <source>
        <dbReference type="EMBL" id="CAG2224879.1"/>
    </source>
</evidence>
<dbReference type="PRINTS" id="PR01415">
    <property type="entry name" value="ANKYRIN"/>
</dbReference>
<name>A0A8S3T2S4_MYTED</name>
<keyword evidence="5" id="KW-1185">Reference proteome</keyword>
<dbReference type="InterPro" id="IPR036770">
    <property type="entry name" value="Ankyrin_rpt-contain_sf"/>
</dbReference>
<feature type="repeat" description="ANK" evidence="3">
    <location>
        <begin position="61"/>
        <end position="93"/>
    </location>
</feature>